<protein>
    <recommendedName>
        <fullName evidence="4">G8 domain-containing protein</fullName>
    </recommendedName>
</protein>
<dbReference type="InterPro" id="IPR052334">
    <property type="entry name" value="G8_domain-comF-like"/>
</dbReference>
<keyword evidence="1" id="KW-0325">Glycoprotein</keyword>
<dbReference type="PANTHER" id="PTHR47687:SF4">
    <property type="entry name" value="G8 DOMAIN-CONTAINING PROTEIN DDB_G0286311-RELATED"/>
    <property type="match status" value="1"/>
</dbReference>
<dbReference type="PANTHER" id="PTHR47687">
    <property type="entry name" value="G8 DOMAIN-CONTAINING PROTEIN DDB_G0288475-RELATED"/>
    <property type="match status" value="1"/>
</dbReference>
<keyword evidence="3" id="KW-1133">Transmembrane helix</keyword>
<feature type="transmembrane region" description="Helical" evidence="3">
    <location>
        <begin position="105"/>
        <end position="122"/>
    </location>
</feature>
<evidence type="ECO:0000259" key="4">
    <source>
        <dbReference type="PROSITE" id="PS51484"/>
    </source>
</evidence>
<keyword evidence="6" id="KW-1185">Reference proteome</keyword>
<dbReference type="GeneID" id="31363140"/>
<sequence length="1404" mass="154841">MKFDTLFYLTSTILVLSMVVSLNSIVVLADSPLGDVEVGDTFSMKSVEVETTYKFENDDSLKAPKLSFSLTRGQAEFKDLVHQDPGTTNFRIGAPTDVISNGSKLSFSLFTLISFLLVSTFATKNRMIVFLAMLIGFSSFVFAMNMTDYSVTVTIRVPSGYLFKSISLETSSGSLDMSGLQASNININACHMKAFPIKFNGLSVSTLNICSISSVDMYSFQMTSSSNVTISTGDKVDIRFMAGYTGKLNIQTNSGVTPSVNGTCTLNSDTVNGKLVTKGACGTSDSTLSISADLGVNIFAIQTCPLSSTWRDPQPSSDGPVSPAIPTAASPVVFNLPSYNDWTITGDWSEPLIFSQCSAGAKSNGVDVGGALNVTINRAWGPDQYQLASMKQNFYLRAGEKYNLQVDLLSTVSNPANYLFGLQICVYGYYNSSRDRTWIDPKLPSECANFPGTGAALGNPNTWTSHSLDYIPTKDFPVSVVGINLFLNQTNKINSVYFRNMKFTVASKPIVKPTLLNKDSELVNLRKPTTGLMPQDRLTCPHLQSGLLHWHDPATWNGSVPSPSSVITLPANSKVLISSCSIDQDAVYQKIVIPASSELIFSDSSYTMNIHDVDVKGKLTMGSSTCRMNGNIEIIFHGQKTTSDTITQYLGSKGIAVSRGGYISVQGKQYYKTWSRLAATVYPYESIIYLQDNVNWEVGQRVFITTSKYEDEFDPQNEEMTIAAINGNIVQFTEPLQFLHYGGQEYQAEVGLISRRIIFRGADDSDAQQFGGHVLTMSNGQFAGIQLTKMGQRNLKGRYPLHFHLAGVVINSYISDCSVEKSYYRCYTVHGTHQLVVEQNTAFDATGHCYYIEDGVEENNTIAYNLAAYVHTIGKPAAGNSQQGELFYQNNDLTQPADSSAGCYYITNAYNRIIGNAASGGWASYSFPNLPKPIGNFKNMTNFSPESRTTLEFDGNSAHSAGYYFWFGSCIYCGGKLWYENPNVDSLTYKSGRQDRDTQDVNGNPVWMRWTNMKVSQCSSGANHWGNQIEIDTYESHDNKISGTVFGSAWINNAIVNGFSNNPADNRIEYSDVMVTRQGFQFYDTVTQTIITNINFRNFKHDSNAANPESDNSVIVSMTHSDLYKPQQISATKGITFTNVQNTQRVGHQIRETGSSRYFNFIDWDGSVSMVSSTPKIVGSSLNWWNFDSSCRFNTDWETWICEQNGRQVGNIQVVAPGLIFDDGSTEDTFVNVGNSSLFGPNLPPGPQTAFITSNAGITGILGMGWYLNFYNGVAPPSFRVDTRQVPYGQYILLALTYPPQSTFVIKAGNSWDDQKYWITLTTASSQSGVLNGDGTKYYFDPTSNNLFIKIVNKRLTDDSQKFTRGGVSIRDLDWGFGYYITATCPVQTCVRSDTTAKYPTWVN</sequence>
<evidence type="ECO:0000313" key="5">
    <source>
        <dbReference type="EMBL" id="EFA79241.1"/>
    </source>
</evidence>
<evidence type="ECO:0000256" key="2">
    <source>
        <dbReference type="ARBA" id="ARBA00038413"/>
    </source>
</evidence>
<dbReference type="PROSITE" id="PS51484">
    <property type="entry name" value="G8"/>
    <property type="match status" value="1"/>
</dbReference>
<proteinExistence type="inferred from homology"/>
<dbReference type="Pfam" id="PF24606">
    <property type="entry name" value="CEMIP_beta-hel"/>
    <property type="match status" value="1"/>
</dbReference>
<dbReference type="InterPro" id="IPR055401">
    <property type="entry name" value="CEMIP_beta-hel_dom"/>
</dbReference>
<dbReference type="RefSeq" id="XP_020431362.1">
    <property type="nucleotide sequence ID" value="XM_020578493.1"/>
</dbReference>
<dbReference type="SMART" id="SM01225">
    <property type="entry name" value="G8"/>
    <property type="match status" value="1"/>
</dbReference>
<gene>
    <name evidence="5" type="ORF">PPL_07659</name>
</gene>
<accession>D3BGK7</accession>
<feature type="transmembrane region" description="Helical" evidence="3">
    <location>
        <begin position="129"/>
        <end position="146"/>
    </location>
</feature>
<dbReference type="STRING" id="670386.D3BGK7"/>
<keyword evidence="3" id="KW-0812">Transmembrane</keyword>
<organism evidence="5 6">
    <name type="scientific">Heterostelium pallidum (strain ATCC 26659 / Pp 5 / PN500)</name>
    <name type="common">Cellular slime mold</name>
    <name type="synonym">Polysphondylium pallidum</name>
    <dbReference type="NCBI Taxonomy" id="670386"/>
    <lineage>
        <taxon>Eukaryota</taxon>
        <taxon>Amoebozoa</taxon>
        <taxon>Evosea</taxon>
        <taxon>Eumycetozoa</taxon>
        <taxon>Dictyostelia</taxon>
        <taxon>Acytosteliales</taxon>
        <taxon>Acytosteliaceae</taxon>
        <taxon>Heterostelium</taxon>
    </lineage>
</organism>
<comment type="caution">
    <text evidence="5">The sequence shown here is derived from an EMBL/GenBank/DDBJ whole genome shotgun (WGS) entry which is preliminary data.</text>
</comment>
<evidence type="ECO:0000256" key="3">
    <source>
        <dbReference type="SAM" id="Phobius"/>
    </source>
</evidence>
<name>D3BGK7_HETP5</name>
<dbReference type="Proteomes" id="UP000001396">
    <property type="component" value="Unassembled WGS sequence"/>
</dbReference>
<feature type="domain" description="G8" evidence="4">
    <location>
        <begin position="554"/>
        <end position="679"/>
    </location>
</feature>
<dbReference type="InParanoid" id="D3BGK7"/>
<feature type="transmembrane region" description="Helical" evidence="3">
    <location>
        <begin position="7"/>
        <end position="29"/>
    </location>
</feature>
<evidence type="ECO:0000256" key="1">
    <source>
        <dbReference type="ARBA" id="ARBA00023180"/>
    </source>
</evidence>
<keyword evidence="3" id="KW-0472">Membrane</keyword>
<dbReference type="Pfam" id="PF10162">
    <property type="entry name" value="G8"/>
    <property type="match status" value="1"/>
</dbReference>
<comment type="similarity">
    <text evidence="2">Belongs to the comF family.</text>
</comment>
<reference evidence="5 6" key="1">
    <citation type="journal article" date="2011" name="Genome Res.">
        <title>Phylogeny-wide analysis of social amoeba genomes highlights ancient origins for complex intercellular communication.</title>
        <authorList>
            <person name="Heidel A.J."/>
            <person name="Lawal H.M."/>
            <person name="Felder M."/>
            <person name="Schilde C."/>
            <person name="Helps N.R."/>
            <person name="Tunggal B."/>
            <person name="Rivero F."/>
            <person name="John U."/>
            <person name="Schleicher M."/>
            <person name="Eichinger L."/>
            <person name="Platzer M."/>
            <person name="Noegel A.A."/>
            <person name="Schaap P."/>
            <person name="Gloeckner G."/>
        </authorList>
    </citation>
    <scope>NUCLEOTIDE SEQUENCE [LARGE SCALE GENOMIC DNA]</scope>
    <source>
        <strain evidence="6">ATCC 26659 / Pp 5 / PN500</strain>
    </source>
</reference>
<evidence type="ECO:0000313" key="6">
    <source>
        <dbReference type="Proteomes" id="UP000001396"/>
    </source>
</evidence>
<dbReference type="EMBL" id="ADBJ01000035">
    <property type="protein sequence ID" value="EFA79241.1"/>
    <property type="molecule type" value="Genomic_DNA"/>
</dbReference>
<dbReference type="InterPro" id="IPR019316">
    <property type="entry name" value="G8_domain"/>
</dbReference>